<reference evidence="9" key="1">
    <citation type="journal article" date="2015" name="PLoS Genet.">
        <title>Genome Sequence and Transcriptome Analyses of Chrysochromulina tobin: Metabolic Tools for Enhanced Algal Fitness in the Prominent Order Prymnesiales (Haptophyceae).</title>
        <authorList>
            <person name="Hovde B.T."/>
            <person name="Deodato C.R."/>
            <person name="Hunsperger H.M."/>
            <person name="Ryken S.A."/>
            <person name="Yost W."/>
            <person name="Jha R.K."/>
            <person name="Patterson J."/>
            <person name="Monnat R.J. Jr."/>
            <person name="Barlow S.B."/>
            <person name="Starkenburg S.R."/>
            <person name="Cattolico R.A."/>
        </authorList>
    </citation>
    <scope>NUCLEOTIDE SEQUENCE</scope>
    <source>
        <strain evidence="9">CCMP291</strain>
    </source>
</reference>
<evidence type="ECO:0000256" key="6">
    <source>
        <dbReference type="SAM" id="Phobius"/>
    </source>
</evidence>
<dbReference type="InterPro" id="IPR018247">
    <property type="entry name" value="EF_Hand_1_Ca_BS"/>
</dbReference>
<dbReference type="GO" id="GO:0016020">
    <property type="term" value="C:membrane"/>
    <property type="evidence" value="ECO:0007669"/>
    <property type="project" value="UniProtKB-SubCell"/>
</dbReference>
<dbReference type="SUPFAM" id="SSF81324">
    <property type="entry name" value="Voltage-gated potassium channels"/>
    <property type="match status" value="1"/>
</dbReference>
<keyword evidence="2 6" id="KW-0812">Transmembrane</keyword>
<dbReference type="InterPro" id="IPR002048">
    <property type="entry name" value="EF_hand_dom"/>
</dbReference>
<sequence>MLMQLRCIRSTVRSLLGVWLTFALFITFATWTAKMLVVDSVGGGIDEYGVTKTFPDVTETTWKLFVMITTCNYPDVMMPAYQTSRFTFFFFGAVLIFGNWFLLNLILAIVNAAYTTQKAQEEEALQELRRSSLEKAFDLMDEDGDGIISREEIEQASCR</sequence>
<protein>
    <submittedName>
        <fullName evidence="8">Calcium channel</fullName>
    </submittedName>
</protein>
<evidence type="ECO:0000313" key="8">
    <source>
        <dbReference type="EMBL" id="KOO24214.1"/>
    </source>
</evidence>
<keyword evidence="4 6" id="KW-1133">Transmembrane helix</keyword>
<dbReference type="AlphaFoldDB" id="A0A0M0JCA9"/>
<organism evidence="8 9">
    <name type="scientific">Chrysochromulina tobinii</name>
    <dbReference type="NCBI Taxonomy" id="1460289"/>
    <lineage>
        <taxon>Eukaryota</taxon>
        <taxon>Haptista</taxon>
        <taxon>Haptophyta</taxon>
        <taxon>Prymnesiophyceae</taxon>
        <taxon>Prymnesiales</taxon>
        <taxon>Chrysochromulinaceae</taxon>
        <taxon>Chrysochromulina</taxon>
    </lineage>
</organism>
<dbReference type="InterPro" id="IPR011992">
    <property type="entry name" value="EF-hand-dom_pair"/>
</dbReference>
<proteinExistence type="predicted"/>
<dbReference type="PANTHER" id="PTHR46726:SF1">
    <property type="entry name" value="TWO-PORE CALCIUM CHANNEL 3"/>
    <property type="match status" value="1"/>
</dbReference>
<evidence type="ECO:0000256" key="5">
    <source>
        <dbReference type="ARBA" id="ARBA00023136"/>
    </source>
</evidence>
<keyword evidence="5 6" id="KW-0472">Membrane</keyword>
<keyword evidence="9" id="KW-1185">Reference proteome</keyword>
<comment type="caution">
    <text evidence="8">The sequence shown here is derived from an EMBL/GenBank/DDBJ whole genome shotgun (WGS) entry which is preliminary data.</text>
</comment>
<dbReference type="InterPro" id="IPR005821">
    <property type="entry name" value="Ion_trans_dom"/>
</dbReference>
<dbReference type="OrthoDB" id="416585at2759"/>
<accession>A0A0M0JCA9</accession>
<evidence type="ECO:0000259" key="7">
    <source>
        <dbReference type="PROSITE" id="PS50222"/>
    </source>
</evidence>
<dbReference type="PROSITE" id="PS00018">
    <property type="entry name" value="EF_HAND_1"/>
    <property type="match status" value="1"/>
</dbReference>
<name>A0A0M0JCA9_9EUKA</name>
<evidence type="ECO:0000256" key="1">
    <source>
        <dbReference type="ARBA" id="ARBA00004141"/>
    </source>
</evidence>
<comment type="subcellular location">
    <subcellularLocation>
        <location evidence="1">Membrane</location>
        <topology evidence="1">Multi-pass membrane protein</topology>
    </subcellularLocation>
</comment>
<evidence type="ECO:0000256" key="4">
    <source>
        <dbReference type="ARBA" id="ARBA00022989"/>
    </source>
</evidence>
<dbReference type="EMBL" id="JWZX01003114">
    <property type="protein sequence ID" value="KOO24214.1"/>
    <property type="molecule type" value="Genomic_DNA"/>
</dbReference>
<feature type="domain" description="EF-hand" evidence="7">
    <location>
        <begin position="128"/>
        <end position="159"/>
    </location>
</feature>
<dbReference type="SUPFAM" id="SSF47473">
    <property type="entry name" value="EF-hand"/>
    <property type="match status" value="1"/>
</dbReference>
<dbReference type="Pfam" id="PF00520">
    <property type="entry name" value="Ion_trans"/>
    <property type="match status" value="1"/>
</dbReference>
<dbReference type="GO" id="GO:0005509">
    <property type="term" value="F:calcium ion binding"/>
    <property type="evidence" value="ECO:0007669"/>
    <property type="project" value="InterPro"/>
</dbReference>
<dbReference type="Gene3D" id="1.10.287.70">
    <property type="match status" value="1"/>
</dbReference>
<dbReference type="PROSITE" id="PS50222">
    <property type="entry name" value="EF_HAND_2"/>
    <property type="match status" value="1"/>
</dbReference>
<feature type="transmembrane region" description="Helical" evidence="6">
    <location>
        <begin position="12"/>
        <end position="31"/>
    </location>
</feature>
<dbReference type="Gene3D" id="1.10.238.10">
    <property type="entry name" value="EF-hand"/>
    <property type="match status" value="1"/>
</dbReference>
<dbReference type="Proteomes" id="UP000037460">
    <property type="component" value="Unassembled WGS sequence"/>
</dbReference>
<dbReference type="PANTHER" id="PTHR46726">
    <property type="entry name" value="TWO PORE CHANNEL 3"/>
    <property type="match status" value="1"/>
</dbReference>
<gene>
    <name evidence="8" type="ORF">Ctob_001557</name>
</gene>
<evidence type="ECO:0000256" key="2">
    <source>
        <dbReference type="ARBA" id="ARBA00022692"/>
    </source>
</evidence>
<evidence type="ECO:0000256" key="3">
    <source>
        <dbReference type="ARBA" id="ARBA00022837"/>
    </source>
</evidence>
<keyword evidence="3" id="KW-0106">Calcium</keyword>
<evidence type="ECO:0000313" key="9">
    <source>
        <dbReference type="Proteomes" id="UP000037460"/>
    </source>
</evidence>
<feature type="transmembrane region" description="Helical" evidence="6">
    <location>
        <begin position="86"/>
        <end position="110"/>
    </location>
</feature>
<dbReference type="GO" id="GO:0005216">
    <property type="term" value="F:monoatomic ion channel activity"/>
    <property type="evidence" value="ECO:0007669"/>
    <property type="project" value="InterPro"/>
</dbReference>